<evidence type="ECO:0000256" key="8">
    <source>
        <dbReference type="ARBA" id="ARBA00039094"/>
    </source>
</evidence>
<protein>
    <recommendedName>
        <fullName evidence="8">4-dimethylallyltryptophan N-methyltransferase</fullName>
        <ecNumber evidence="8">2.1.1.261</ecNumber>
    </recommendedName>
</protein>
<reference evidence="12" key="2">
    <citation type="submission" date="2024-06" db="EMBL/GenBank/DDBJ databases">
        <title>Draft Genome Sequences of Epichloe bromicola Strains Isolated from Elymus ciliaris.</title>
        <authorList>
            <person name="Miura A."/>
            <person name="Imano S."/>
            <person name="Ashida A."/>
            <person name="Sato I."/>
            <person name="Chiba S."/>
            <person name="Tanaka A."/>
            <person name="Camagna M."/>
            <person name="Takemoto D."/>
        </authorList>
    </citation>
    <scope>NUCLEOTIDE SEQUENCE</scope>
    <source>
        <strain evidence="12">DP</strain>
    </source>
</reference>
<organism evidence="11">
    <name type="scientific">Epichloe bromicola</name>
    <dbReference type="NCBI Taxonomy" id="79588"/>
    <lineage>
        <taxon>Eukaryota</taxon>
        <taxon>Fungi</taxon>
        <taxon>Dikarya</taxon>
        <taxon>Ascomycota</taxon>
        <taxon>Pezizomycotina</taxon>
        <taxon>Sordariomycetes</taxon>
        <taxon>Hypocreomycetidae</taxon>
        <taxon>Hypocreales</taxon>
        <taxon>Clavicipitaceae</taxon>
        <taxon>Epichloe</taxon>
    </lineage>
</organism>
<dbReference type="NCBIfam" id="TIGR03439">
    <property type="entry name" value="methyl_EasF"/>
    <property type="match status" value="1"/>
</dbReference>
<comment type="pathway">
    <text evidence="1">Alkaloid biosynthesis; ergot alkaloid biosynthesis.</text>
</comment>
<evidence type="ECO:0000313" key="11">
    <source>
        <dbReference type="EMBL" id="ATJ44720.1"/>
    </source>
</evidence>
<keyword evidence="13" id="KW-1185">Reference proteome</keyword>
<reference evidence="13" key="3">
    <citation type="submission" date="2024-06" db="EMBL/GenBank/DDBJ databases">
        <title>Draft Genome Sequences of Epichloe bromicola Strains Isolated from Elymus ciliaris.</title>
        <authorList>
            <consortium name="Epichloe bromicola genome sequencing consortium"/>
            <person name="Miura A."/>
            <person name="Imano S."/>
            <person name="Ashida A."/>
            <person name="Sato I."/>
            <person name="Chiba S."/>
            <person name="Tanaka A."/>
            <person name="Camagna M."/>
            <person name="Takemoto D."/>
        </authorList>
    </citation>
    <scope>NUCLEOTIDE SEQUENCE [LARGE SCALE GENOMIC DNA]</scope>
    <source>
        <strain evidence="13">DP</strain>
    </source>
</reference>
<reference evidence="12" key="4">
    <citation type="submission" date="2024-06" db="EMBL/GenBank/DDBJ databases">
        <authorList>
            <consortium name="Epichloe bromicola genome sequencing consortium"/>
            <person name="Miura A."/>
            <person name="Imano S."/>
            <person name="Ashida A."/>
            <person name="Sato I."/>
            <person name="Chiba S."/>
            <person name="Tanaka A."/>
            <person name="Camagna M."/>
            <person name="Takemoto D."/>
        </authorList>
    </citation>
    <scope>NUCLEOTIDE SEQUENCE</scope>
    <source>
        <strain evidence="12">DP</strain>
    </source>
</reference>
<keyword evidence="6 11" id="KW-0808">Transferase</keyword>
<evidence type="ECO:0000256" key="7">
    <source>
        <dbReference type="ARBA" id="ARBA00022691"/>
    </source>
</evidence>
<evidence type="ECO:0000256" key="3">
    <source>
        <dbReference type="ARBA" id="ARBA00011738"/>
    </source>
</evidence>
<dbReference type="InterPro" id="IPR017805">
    <property type="entry name" value="SAM_MeTrfase_EasF-type_put"/>
</dbReference>
<dbReference type="GO" id="GO:0008168">
    <property type="term" value="F:methyltransferase activity"/>
    <property type="evidence" value="ECO:0007669"/>
    <property type="project" value="UniProtKB-KW"/>
</dbReference>
<dbReference type="InterPro" id="IPR019257">
    <property type="entry name" value="MeTrfase_dom"/>
</dbReference>
<proteinExistence type="inferred from homology"/>
<name>A0A3G1K0J8_9HYPO</name>
<evidence type="ECO:0000256" key="5">
    <source>
        <dbReference type="ARBA" id="ARBA00022603"/>
    </source>
</evidence>
<dbReference type="InterPro" id="IPR017804">
    <property type="entry name" value="MeTrfase_EgtD-like"/>
</dbReference>
<dbReference type="EC" id="2.1.1.261" evidence="8"/>
<feature type="domain" description="Histidine-specific methyltransferase SAM-dependent" evidence="10">
    <location>
        <begin position="21"/>
        <end position="341"/>
    </location>
</feature>
<dbReference type="GO" id="GO:0009820">
    <property type="term" value="P:alkaloid metabolic process"/>
    <property type="evidence" value="ECO:0007669"/>
    <property type="project" value="UniProtKB-KW"/>
</dbReference>
<comment type="catalytic activity">
    <reaction evidence="9">
        <text>4-(3-methylbut-2-enyl)-L-tryptophan + S-adenosyl-L-methionine = 4-(3-methylbut-2-enyl)-L-abrine + S-adenosyl-L-homocysteine + H(+)</text>
        <dbReference type="Rhea" id="RHEA:34435"/>
        <dbReference type="ChEBI" id="CHEBI:15378"/>
        <dbReference type="ChEBI" id="CHEBI:57856"/>
        <dbReference type="ChEBI" id="CHEBI:58209"/>
        <dbReference type="ChEBI" id="CHEBI:59789"/>
        <dbReference type="ChEBI" id="CHEBI:67248"/>
        <dbReference type="EC" id="2.1.1.261"/>
    </reaction>
</comment>
<reference evidence="11" key="1">
    <citation type="journal article" date="2018" name="Mycologia">
        <title>Toxin-producing Epichloe bromicola strains symbiotic with the forage grass Elymus dahuricus in China.</title>
        <authorList>
            <person name="Shi C."/>
            <person name="An S."/>
            <person name="Yao Z."/>
            <person name="Young C.A."/>
            <person name="Panaccione D.G."/>
            <person name="Lee S.T."/>
            <person name="Schardl C.L."/>
            <person name="Li C."/>
        </authorList>
    </citation>
    <scope>NUCLEOTIDE SEQUENCE</scope>
    <source>
        <strain evidence="11">E7626</strain>
    </source>
</reference>
<dbReference type="Proteomes" id="UP001562357">
    <property type="component" value="Unassembled WGS sequence"/>
</dbReference>
<dbReference type="AlphaFoldDB" id="A0A3G1K0J8"/>
<dbReference type="PANTHER" id="PTHR43397">
    <property type="entry name" value="ERGOTHIONEINE BIOSYNTHESIS PROTEIN 1"/>
    <property type="match status" value="1"/>
</dbReference>
<evidence type="ECO:0000256" key="6">
    <source>
        <dbReference type="ARBA" id="ARBA00022679"/>
    </source>
</evidence>
<dbReference type="Gene3D" id="3.40.50.150">
    <property type="entry name" value="Vaccinia Virus protein VP39"/>
    <property type="match status" value="1"/>
</dbReference>
<evidence type="ECO:0000256" key="2">
    <source>
        <dbReference type="ARBA" id="ARBA00008361"/>
    </source>
</evidence>
<keyword evidence="5 11" id="KW-0489">Methyltransferase</keyword>
<evidence type="ECO:0000313" key="12">
    <source>
        <dbReference type="EMBL" id="GAB0138829.1"/>
    </source>
</evidence>
<evidence type="ECO:0000256" key="9">
    <source>
        <dbReference type="ARBA" id="ARBA00049425"/>
    </source>
</evidence>
<dbReference type="PANTHER" id="PTHR43397:SF1">
    <property type="entry name" value="ERGOTHIONEINE BIOSYNTHESIS PROTEIN 1"/>
    <property type="match status" value="1"/>
</dbReference>
<evidence type="ECO:0000259" key="10">
    <source>
        <dbReference type="Pfam" id="PF10017"/>
    </source>
</evidence>
<keyword evidence="4" id="KW-0017">Alkaloid metabolism</keyword>
<evidence type="ECO:0000256" key="4">
    <source>
        <dbReference type="ARBA" id="ARBA00022589"/>
    </source>
</evidence>
<dbReference type="EMBL" id="BAAFGZ010000500">
    <property type="protein sequence ID" value="GAB0138829.1"/>
    <property type="molecule type" value="Genomic_DNA"/>
</dbReference>
<evidence type="ECO:0000313" key="13">
    <source>
        <dbReference type="Proteomes" id="UP001562357"/>
    </source>
</evidence>
<dbReference type="GO" id="GO:0032259">
    <property type="term" value="P:methylation"/>
    <property type="evidence" value="ECO:0007669"/>
    <property type="project" value="UniProtKB-KW"/>
</dbReference>
<accession>A0A3G1K0J8</accession>
<dbReference type="EMBL" id="MF838706">
    <property type="protein sequence ID" value="ATJ44720.1"/>
    <property type="molecule type" value="Genomic_DNA"/>
</dbReference>
<comment type="similarity">
    <text evidence="2">Belongs to the methyltransferase superfamily.</text>
</comment>
<keyword evidence="7" id="KW-0949">S-adenosyl-L-methionine</keyword>
<dbReference type="InterPro" id="IPR051128">
    <property type="entry name" value="EgtD_Methyltrsf_superfamily"/>
</dbReference>
<dbReference type="InterPro" id="IPR029063">
    <property type="entry name" value="SAM-dependent_MTases_sf"/>
</dbReference>
<dbReference type="Pfam" id="PF10017">
    <property type="entry name" value="Methyltransf_33"/>
    <property type="match status" value="1"/>
</dbReference>
<comment type="subunit">
    <text evidence="3">Homodimer.</text>
</comment>
<dbReference type="PIRSF" id="PIRSF018005">
    <property type="entry name" value="UCP018005"/>
    <property type="match status" value="1"/>
</dbReference>
<evidence type="ECO:0000256" key="1">
    <source>
        <dbReference type="ARBA" id="ARBA00005107"/>
    </source>
</evidence>
<sequence length="344" mass="38709">MSKPNVLDIRLATFEDSIVDLVINGLRKQPKTLPALLFYANEGLKHWNHHSHQPEFYPRHQEVQILEKKAQDMAASIPTNSVVVDLGSASLDKVIHLLEALEVQKKDISYYALDVSASQLESTLAAIPTQNFRHVRYAGLHGTFDDGLHWLKEAPEVRDLPHTVLLFGLTIGNFSRPNAAAFLSNIGQHAFQGKSGDQCSIIMSLDSCKVPTQVLRAYTCEGVVPFALQSLTYANSLFREKNKRQASGDIQHTVFNPDEWYYLSEWNFILGRHEASLIPRSKDIELPAPLDGIVVSKDEKVRFGCSYKYDQEERMELFAAAGVKNEVTWSDEGCDVAFYELKLS</sequence>
<gene>
    <name evidence="11" type="primary">easF</name>
    <name evidence="12" type="synonym">g7051</name>
    <name evidence="12" type="ORF">EsDP_00007051</name>
</gene>